<sequence length="64" mass="6598">MGKTALIDAWLTQCTATDAVWLGRGQCIEQHGAGEDYVPLLEALGRLGRGPAGAPAVTSCKGLT</sequence>
<organism evidence="1 2">
    <name type="scientific">Tectimicrobiota bacterium</name>
    <dbReference type="NCBI Taxonomy" id="2528274"/>
    <lineage>
        <taxon>Bacteria</taxon>
        <taxon>Pseudomonadati</taxon>
        <taxon>Nitrospinota/Tectimicrobiota group</taxon>
        <taxon>Candidatus Tectimicrobiota</taxon>
    </lineage>
</organism>
<evidence type="ECO:0000313" key="2">
    <source>
        <dbReference type="Proteomes" id="UP000712673"/>
    </source>
</evidence>
<gene>
    <name evidence="1" type="ORF">FJZ47_04390</name>
</gene>
<protein>
    <submittedName>
        <fullName evidence="1">Uncharacterized protein</fullName>
    </submittedName>
</protein>
<dbReference type="Proteomes" id="UP000712673">
    <property type="component" value="Unassembled WGS sequence"/>
</dbReference>
<accession>A0A937VYT0</accession>
<comment type="caution">
    <text evidence="1">The sequence shown here is derived from an EMBL/GenBank/DDBJ whole genome shotgun (WGS) entry which is preliminary data.</text>
</comment>
<dbReference type="AlphaFoldDB" id="A0A937VYT0"/>
<proteinExistence type="predicted"/>
<dbReference type="EMBL" id="VGLS01000086">
    <property type="protein sequence ID" value="MBM3223028.1"/>
    <property type="molecule type" value="Genomic_DNA"/>
</dbReference>
<reference evidence="1" key="1">
    <citation type="submission" date="2019-03" db="EMBL/GenBank/DDBJ databases">
        <title>Lake Tanganyika Metagenome-Assembled Genomes (MAGs).</title>
        <authorList>
            <person name="Tran P."/>
        </authorList>
    </citation>
    <scope>NUCLEOTIDE SEQUENCE</scope>
    <source>
        <strain evidence="1">K_DeepCast_65m_m2_066</strain>
    </source>
</reference>
<evidence type="ECO:0000313" key="1">
    <source>
        <dbReference type="EMBL" id="MBM3223028.1"/>
    </source>
</evidence>
<name>A0A937VYT0_UNCTE</name>